<keyword evidence="3" id="KW-1185">Reference proteome</keyword>
<evidence type="ECO:0000256" key="1">
    <source>
        <dbReference type="SAM" id="Phobius"/>
    </source>
</evidence>
<feature type="transmembrane region" description="Helical" evidence="1">
    <location>
        <begin position="90"/>
        <end position="111"/>
    </location>
</feature>
<keyword evidence="1" id="KW-1133">Transmembrane helix</keyword>
<reference evidence="2" key="2">
    <citation type="submission" date="2023-02" db="EMBL/GenBank/DDBJ databases">
        <authorList>
            <consortium name="DOE Joint Genome Institute"/>
            <person name="Mondo S.J."/>
            <person name="Chang Y."/>
            <person name="Wang Y."/>
            <person name="Ahrendt S."/>
            <person name="Andreopoulos W."/>
            <person name="Barry K."/>
            <person name="Beard J."/>
            <person name="Benny G.L."/>
            <person name="Blankenship S."/>
            <person name="Bonito G."/>
            <person name="Cuomo C."/>
            <person name="Desiro A."/>
            <person name="Gervers K.A."/>
            <person name="Hundley H."/>
            <person name="Kuo A."/>
            <person name="LaButti K."/>
            <person name="Lang B.F."/>
            <person name="Lipzen A."/>
            <person name="O'Donnell K."/>
            <person name="Pangilinan J."/>
            <person name="Reynolds N."/>
            <person name="Sandor L."/>
            <person name="Smith M.W."/>
            <person name="Tsang A."/>
            <person name="Grigoriev I.V."/>
            <person name="Stajich J.E."/>
            <person name="Spatafora J.W."/>
        </authorList>
    </citation>
    <scope>NUCLEOTIDE SEQUENCE</scope>
    <source>
        <strain evidence="2">RSA 2281</strain>
    </source>
</reference>
<evidence type="ECO:0000313" key="2">
    <source>
        <dbReference type="EMBL" id="KAI9249671.1"/>
    </source>
</evidence>
<dbReference type="AlphaFoldDB" id="A0AAD5JQZ6"/>
<organism evidence="2 3">
    <name type="scientific">Phascolomyces articulosus</name>
    <dbReference type="NCBI Taxonomy" id="60185"/>
    <lineage>
        <taxon>Eukaryota</taxon>
        <taxon>Fungi</taxon>
        <taxon>Fungi incertae sedis</taxon>
        <taxon>Mucoromycota</taxon>
        <taxon>Mucoromycotina</taxon>
        <taxon>Mucoromycetes</taxon>
        <taxon>Mucorales</taxon>
        <taxon>Lichtheimiaceae</taxon>
        <taxon>Phascolomyces</taxon>
    </lineage>
</organism>
<dbReference type="Proteomes" id="UP001209540">
    <property type="component" value="Unassembled WGS sequence"/>
</dbReference>
<comment type="caution">
    <text evidence="2">The sequence shown here is derived from an EMBL/GenBank/DDBJ whole genome shotgun (WGS) entry which is preliminary data.</text>
</comment>
<feature type="transmembrane region" description="Helical" evidence="1">
    <location>
        <begin position="59"/>
        <end position="78"/>
    </location>
</feature>
<dbReference type="EMBL" id="JAIXMP010000034">
    <property type="protein sequence ID" value="KAI9249671.1"/>
    <property type="molecule type" value="Genomic_DNA"/>
</dbReference>
<keyword evidence="1" id="KW-0812">Transmembrane</keyword>
<sequence length="267" mass="31131">MLRQLNSFFFILVLTVGIPLTLFFTTRNHIEAMYSLLICAILPLLYTIYFLFRHRKIDIFSFLMFLDYIIAGVVSLATGDATVTILRDSAVTAVVSLVFYATMIPIETTWIKIRPLTFILSTEMLIDAKATYHWINPKGMRQEMSVVDWVWSVRKIRIYHYCLTCGWATCLMGDYIVRVVMVTATDISKHDIYLSGSIIVMIELVIMTVLGVIVAVMTRRVTRQWVRDNDYTEKYGWKMEQLRPYHHEEEEVEEEEVLEEVEDVNVV</sequence>
<feature type="transmembrane region" description="Helical" evidence="1">
    <location>
        <begin position="192"/>
        <end position="217"/>
    </location>
</feature>
<gene>
    <name evidence="2" type="ORF">BDA99DRAFT_445478</name>
</gene>
<name>A0AAD5JQZ6_9FUNG</name>
<evidence type="ECO:0000313" key="3">
    <source>
        <dbReference type="Proteomes" id="UP001209540"/>
    </source>
</evidence>
<proteinExistence type="predicted"/>
<keyword evidence="1" id="KW-0472">Membrane</keyword>
<reference evidence="2" key="1">
    <citation type="journal article" date="2022" name="IScience">
        <title>Evolution of zygomycete secretomes and the origins of terrestrial fungal ecologies.</title>
        <authorList>
            <person name="Chang Y."/>
            <person name="Wang Y."/>
            <person name="Mondo S."/>
            <person name="Ahrendt S."/>
            <person name="Andreopoulos W."/>
            <person name="Barry K."/>
            <person name="Beard J."/>
            <person name="Benny G.L."/>
            <person name="Blankenship S."/>
            <person name="Bonito G."/>
            <person name="Cuomo C."/>
            <person name="Desiro A."/>
            <person name="Gervers K.A."/>
            <person name="Hundley H."/>
            <person name="Kuo A."/>
            <person name="LaButti K."/>
            <person name="Lang B.F."/>
            <person name="Lipzen A."/>
            <person name="O'Donnell K."/>
            <person name="Pangilinan J."/>
            <person name="Reynolds N."/>
            <person name="Sandor L."/>
            <person name="Smith M.E."/>
            <person name="Tsang A."/>
            <person name="Grigoriev I.V."/>
            <person name="Stajich J.E."/>
            <person name="Spatafora J.W."/>
        </authorList>
    </citation>
    <scope>NUCLEOTIDE SEQUENCE</scope>
    <source>
        <strain evidence="2">RSA 2281</strain>
    </source>
</reference>
<accession>A0AAD5JQZ6</accession>
<feature type="transmembrane region" description="Helical" evidence="1">
    <location>
        <begin position="7"/>
        <end position="26"/>
    </location>
</feature>
<feature type="transmembrane region" description="Helical" evidence="1">
    <location>
        <begin position="158"/>
        <end position="180"/>
    </location>
</feature>
<feature type="transmembrane region" description="Helical" evidence="1">
    <location>
        <begin position="32"/>
        <end position="52"/>
    </location>
</feature>
<protein>
    <submittedName>
        <fullName evidence="2">Uncharacterized protein</fullName>
    </submittedName>
</protein>